<keyword evidence="5 8" id="KW-0812">Transmembrane</keyword>
<keyword evidence="6 8" id="KW-1133">Transmembrane helix</keyword>
<reference evidence="9 13" key="2">
    <citation type="submission" date="2023-07" db="EMBL/GenBank/DDBJ databases">
        <title>Strategy for survival of the halotoleranting strain Dietzia MX2 from the Yakshinskoe mineral salts deposit.</title>
        <authorList>
            <person name="Kharitonova M.A."/>
            <person name="Kupriyanova-Ashina F.G."/>
            <person name="Shakirov T.R."/>
            <person name="Vafina M.S."/>
            <person name="Ilinskaya O.N."/>
        </authorList>
    </citation>
    <scope>NUCLEOTIDE SEQUENCE [LARGE SCALE GENOMIC DNA]</scope>
    <source>
        <strain evidence="9 13">MX2</strain>
    </source>
</reference>
<dbReference type="PANTHER" id="PTHR34702:SF1">
    <property type="entry name" value="NA(+)_H(+) ANTIPORTER SUBUNIT F"/>
    <property type="match status" value="1"/>
</dbReference>
<dbReference type="Pfam" id="PF04066">
    <property type="entry name" value="MrpF_PhaF"/>
    <property type="match status" value="1"/>
</dbReference>
<feature type="transmembrane region" description="Helical" evidence="8">
    <location>
        <begin position="37"/>
        <end position="56"/>
    </location>
</feature>
<comment type="similarity">
    <text evidence="2">Belongs to the CPA3 antiporters (TC 2.A.63) subunit F family.</text>
</comment>
<evidence type="ECO:0000256" key="5">
    <source>
        <dbReference type="ARBA" id="ARBA00022692"/>
    </source>
</evidence>
<reference evidence="11 12" key="1">
    <citation type="submission" date="2018-06" db="EMBL/GenBank/DDBJ databases">
        <title>Whole genome sequencing of four bacterial strains from South Shetland trench revealing bio-synthetic gene clusters.</title>
        <authorList>
            <person name="Abdel-Mageed W.M."/>
            <person name="Lehri B."/>
            <person name="Jarmusch S.A."/>
            <person name="Miranda K."/>
            <person name="Goodfellow M."/>
            <person name="Jaspars M."/>
            <person name="Karlyshev A.V."/>
        </authorList>
    </citation>
    <scope>NUCLEOTIDE SEQUENCE [LARGE SCALE GENOMIC DNA]</scope>
    <source>
        <strain evidence="11 12">SST1</strain>
    </source>
</reference>
<protein>
    <submittedName>
        <fullName evidence="9">Monovalent cation/H+ antiporter complex subunit F</fullName>
    </submittedName>
    <submittedName>
        <fullName evidence="11">Transporter</fullName>
    </submittedName>
</protein>
<evidence type="ECO:0000313" key="9">
    <source>
        <dbReference type="EMBL" id="MDN4505045.1"/>
    </source>
</evidence>
<name>A0A365P6H1_9ACTN</name>
<comment type="subcellular location">
    <subcellularLocation>
        <location evidence="1">Cell membrane</location>
        <topology evidence="1">Multi-pass membrane protein</topology>
    </subcellularLocation>
</comment>
<organism evidence="11 12">
    <name type="scientific">Dietzia maris</name>
    <dbReference type="NCBI Taxonomy" id="37915"/>
    <lineage>
        <taxon>Bacteria</taxon>
        <taxon>Bacillati</taxon>
        <taxon>Actinomycetota</taxon>
        <taxon>Actinomycetes</taxon>
        <taxon>Mycobacteriales</taxon>
        <taxon>Dietziaceae</taxon>
        <taxon>Dietzia</taxon>
    </lineage>
</organism>
<gene>
    <name evidence="11" type="ORF">DQ226_16790</name>
    <name evidence="9" type="ORF">QYF62_03085</name>
    <name evidence="10" type="ORF">R3P82_10385</name>
</gene>
<dbReference type="Proteomes" id="UP001172702">
    <property type="component" value="Unassembled WGS sequence"/>
</dbReference>
<proteinExistence type="inferred from homology"/>
<comment type="caution">
    <text evidence="11">The sequence shown here is derived from an EMBL/GenBank/DDBJ whole genome shotgun (WGS) entry which is preliminary data.</text>
</comment>
<evidence type="ECO:0000256" key="1">
    <source>
        <dbReference type="ARBA" id="ARBA00004651"/>
    </source>
</evidence>
<reference evidence="10" key="3">
    <citation type="submission" date="2023-10" db="EMBL/GenBank/DDBJ databases">
        <title>Development of a sustainable strategy for remediation of hydrocarbon-contaminated territories based on the waste exchange concept.</title>
        <authorList>
            <person name="Krivoruchko A."/>
        </authorList>
    </citation>
    <scope>NUCLEOTIDE SEQUENCE</scope>
    <source>
        <strain evidence="10">IEGM 1175</strain>
    </source>
</reference>
<dbReference type="EMBL" id="QNTT01000076">
    <property type="protein sequence ID" value="RBA30550.1"/>
    <property type="molecule type" value="Genomic_DNA"/>
</dbReference>
<evidence type="ECO:0000256" key="4">
    <source>
        <dbReference type="ARBA" id="ARBA00022475"/>
    </source>
</evidence>
<dbReference type="InterPro" id="IPR007208">
    <property type="entry name" value="MrpF/PhaF-like"/>
</dbReference>
<evidence type="ECO:0000256" key="3">
    <source>
        <dbReference type="ARBA" id="ARBA00022448"/>
    </source>
</evidence>
<dbReference type="AlphaFoldDB" id="A0A365P6H1"/>
<evidence type="ECO:0000313" key="10">
    <source>
        <dbReference type="EMBL" id="MDV6299518.1"/>
    </source>
</evidence>
<dbReference type="Proteomes" id="UP000252187">
    <property type="component" value="Unassembled WGS sequence"/>
</dbReference>
<evidence type="ECO:0000256" key="2">
    <source>
        <dbReference type="ARBA" id="ARBA00009212"/>
    </source>
</evidence>
<accession>A0A365P6H1</accession>
<evidence type="ECO:0000313" key="12">
    <source>
        <dbReference type="Proteomes" id="UP000252187"/>
    </source>
</evidence>
<evidence type="ECO:0000313" key="13">
    <source>
        <dbReference type="Proteomes" id="UP001172702"/>
    </source>
</evidence>
<sequence>MSPLLTVLLAVSTVIVVASMVVAAVRAVRGPGDANRAVMADLSYFCAVALFVLFVIRQGSAVALDVVMLGSLIGVLSTVALARLLSRGQR</sequence>
<dbReference type="GeneID" id="97416248"/>
<dbReference type="Proteomes" id="UP001185873">
    <property type="component" value="Unassembled WGS sequence"/>
</dbReference>
<keyword evidence="4" id="KW-1003">Cell membrane</keyword>
<keyword evidence="13" id="KW-1185">Reference proteome</keyword>
<dbReference type="GO" id="GO:0015385">
    <property type="term" value="F:sodium:proton antiporter activity"/>
    <property type="evidence" value="ECO:0007669"/>
    <property type="project" value="TreeGrafter"/>
</dbReference>
<dbReference type="EMBL" id="JAWLKJ010000002">
    <property type="protein sequence ID" value="MDV6299518.1"/>
    <property type="molecule type" value="Genomic_DNA"/>
</dbReference>
<evidence type="ECO:0000256" key="8">
    <source>
        <dbReference type="SAM" id="Phobius"/>
    </source>
</evidence>
<keyword evidence="3" id="KW-0813">Transport</keyword>
<dbReference type="EMBL" id="JAUHTB010000002">
    <property type="protein sequence ID" value="MDN4505045.1"/>
    <property type="molecule type" value="Genomic_DNA"/>
</dbReference>
<dbReference type="RefSeq" id="WP_067716228.1">
    <property type="nucleotide sequence ID" value="NZ_CANNAK010000002.1"/>
</dbReference>
<dbReference type="GO" id="GO:0005886">
    <property type="term" value="C:plasma membrane"/>
    <property type="evidence" value="ECO:0007669"/>
    <property type="project" value="UniProtKB-SubCell"/>
</dbReference>
<evidence type="ECO:0000256" key="7">
    <source>
        <dbReference type="ARBA" id="ARBA00023136"/>
    </source>
</evidence>
<dbReference type="PANTHER" id="PTHR34702">
    <property type="entry name" value="NA(+)/H(+) ANTIPORTER SUBUNIT F1"/>
    <property type="match status" value="1"/>
</dbReference>
<evidence type="ECO:0000256" key="6">
    <source>
        <dbReference type="ARBA" id="ARBA00022989"/>
    </source>
</evidence>
<evidence type="ECO:0000313" key="11">
    <source>
        <dbReference type="EMBL" id="RBA30550.1"/>
    </source>
</evidence>
<feature type="transmembrane region" description="Helical" evidence="8">
    <location>
        <begin position="63"/>
        <end position="85"/>
    </location>
</feature>
<keyword evidence="7 8" id="KW-0472">Membrane</keyword>